<name>A0AA39HTF3_9BILA</name>
<proteinExistence type="inferred from homology"/>
<keyword evidence="4" id="KW-0187">Copper transport</keyword>
<comment type="similarity">
    <text evidence="4">Belongs to the copper transporter (Ctr) (TC 1.A.56) family. SLC31A subfamily.</text>
</comment>
<dbReference type="Pfam" id="PF04145">
    <property type="entry name" value="Ctr"/>
    <property type="match status" value="2"/>
</dbReference>
<dbReference type="Proteomes" id="UP001175271">
    <property type="component" value="Unassembled WGS sequence"/>
</dbReference>
<organism evidence="6 7">
    <name type="scientific">Steinernema hermaphroditum</name>
    <dbReference type="NCBI Taxonomy" id="289476"/>
    <lineage>
        <taxon>Eukaryota</taxon>
        <taxon>Metazoa</taxon>
        <taxon>Ecdysozoa</taxon>
        <taxon>Nematoda</taxon>
        <taxon>Chromadorea</taxon>
        <taxon>Rhabditida</taxon>
        <taxon>Tylenchina</taxon>
        <taxon>Panagrolaimomorpha</taxon>
        <taxon>Strongyloidoidea</taxon>
        <taxon>Steinernematidae</taxon>
        <taxon>Steinernema</taxon>
    </lineage>
</organism>
<dbReference type="GO" id="GO:0005375">
    <property type="term" value="F:copper ion transmembrane transporter activity"/>
    <property type="evidence" value="ECO:0007669"/>
    <property type="project" value="UniProtKB-UniRule"/>
</dbReference>
<evidence type="ECO:0000313" key="7">
    <source>
        <dbReference type="Proteomes" id="UP001175271"/>
    </source>
</evidence>
<feature type="compositionally biased region" description="Basic and acidic residues" evidence="5">
    <location>
        <begin position="1"/>
        <end position="15"/>
    </location>
</feature>
<keyword evidence="2 4" id="KW-1133">Transmembrane helix</keyword>
<dbReference type="PANTHER" id="PTHR12483">
    <property type="entry name" value="SOLUTE CARRIER FAMILY 31 COPPER TRANSPORTERS"/>
    <property type="match status" value="1"/>
</dbReference>
<sequence>MDHEHNHGHHNHEMHSTAAPATSTGAHGHGHMDMGHAMAFHFGTKEVILFKFWDVDSTIGILIACMIIVALCFLLESIRWFRVFRRHHRQSAEVADSAVKRLNGFLLADGVLHAVQLTIGYFLMLVFMTFNVWLCVATVLGEVLANLTFRVLFPQLEASAASAATIETCCG</sequence>
<gene>
    <name evidence="6" type="ORF">QR680_005219</name>
</gene>
<feature type="transmembrane region" description="Helical" evidence="4">
    <location>
        <begin position="59"/>
        <end position="81"/>
    </location>
</feature>
<keyword evidence="4" id="KW-0813">Transport</keyword>
<evidence type="ECO:0000256" key="2">
    <source>
        <dbReference type="ARBA" id="ARBA00022989"/>
    </source>
</evidence>
<dbReference type="GO" id="GO:0016020">
    <property type="term" value="C:membrane"/>
    <property type="evidence" value="ECO:0007669"/>
    <property type="project" value="UniProtKB-SubCell"/>
</dbReference>
<keyword evidence="1 4" id="KW-0812">Transmembrane</keyword>
<protein>
    <recommendedName>
        <fullName evidence="4">Copper transport protein</fullName>
    </recommendedName>
</protein>
<dbReference type="PANTHER" id="PTHR12483:SF30">
    <property type="entry name" value="COPPER TRANSPORT PROTEIN"/>
    <property type="match status" value="1"/>
</dbReference>
<dbReference type="AlphaFoldDB" id="A0AA39HTF3"/>
<dbReference type="EMBL" id="JAUCMV010000003">
    <property type="protein sequence ID" value="KAK0410593.1"/>
    <property type="molecule type" value="Genomic_DNA"/>
</dbReference>
<evidence type="ECO:0000256" key="4">
    <source>
        <dbReference type="RuleBase" id="RU367022"/>
    </source>
</evidence>
<reference evidence="6" key="1">
    <citation type="submission" date="2023-06" db="EMBL/GenBank/DDBJ databases">
        <title>Genomic analysis of the entomopathogenic nematode Steinernema hermaphroditum.</title>
        <authorList>
            <person name="Schwarz E.M."/>
            <person name="Heppert J.K."/>
            <person name="Baniya A."/>
            <person name="Schwartz H.T."/>
            <person name="Tan C.-H."/>
            <person name="Antoshechkin I."/>
            <person name="Sternberg P.W."/>
            <person name="Goodrich-Blair H."/>
            <person name="Dillman A.R."/>
        </authorList>
    </citation>
    <scope>NUCLEOTIDE SEQUENCE</scope>
    <source>
        <strain evidence="6">PS9179</strain>
        <tissue evidence="6">Whole animal</tissue>
    </source>
</reference>
<evidence type="ECO:0000256" key="5">
    <source>
        <dbReference type="SAM" id="MobiDB-lite"/>
    </source>
</evidence>
<comment type="subcellular location">
    <subcellularLocation>
        <location evidence="4">Membrane</location>
        <topology evidence="4">Multi-pass membrane protein</topology>
    </subcellularLocation>
</comment>
<keyword evidence="3 4" id="KW-0472">Membrane</keyword>
<accession>A0AA39HTF3</accession>
<keyword evidence="4" id="KW-0406">Ion transport</keyword>
<evidence type="ECO:0000256" key="3">
    <source>
        <dbReference type="ARBA" id="ARBA00023136"/>
    </source>
</evidence>
<evidence type="ECO:0000256" key="1">
    <source>
        <dbReference type="ARBA" id="ARBA00022692"/>
    </source>
</evidence>
<keyword evidence="7" id="KW-1185">Reference proteome</keyword>
<comment type="caution">
    <text evidence="6">The sequence shown here is derived from an EMBL/GenBank/DDBJ whole genome shotgun (WGS) entry which is preliminary data.</text>
</comment>
<evidence type="ECO:0000313" key="6">
    <source>
        <dbReference type="EMBL" id="KAK0410593.1"/>
    </source>
</evidence>
<feature type="region of interest" description="Disordered" evidence="5">
    <location>
        <begin position="1"/>
        <end position="28"/>
    </location>
</feature>
<dbReference type="InterPro" id="IPR007274">
    <property type="entry name" value="Cop_transporter"/>
</dbReference>
<keyword evidence="4" id="KW-0186">Copper</keyword>
<feature type="transmembrane region" description="Helical" evidence="4">
    <location>
        <begin position="130"/>
        <end position="149"/>
    </location>
</feature>